<dbReference type="AlphaFoldDB" id="A0A7J7LLN1"/>
<gene>
    <name evidence="1" type="ORF">GIB67_029619</name>
</gene>
<organism evidence="1 2">
    <name type="scientific">Kingdonia uniflora</name>
    <dbReference type="NCBI Taxonomy" id="39325"/>
    <lineage>
        <taxon>Eukaryota</taxon>
        <taxon>Viridiplantae</taxon>
        <taxon>Streptophyta</taxon>
        <taxon>Embryophyta</taxon>
        <taxon>Tracheophyta</taxon>
        <taxon>Spermatophyta</taxon>
        <taxon>Magnoliopsida</taxon>
        <taxon>Ranunculales</taxon>
        <taxon>Circaeasteraceae</taxon>
        <taxon>Kingdonia</taxon>
    </lineage>
</organism>
<protein>
    <submittedName>
        <fullName evidence="1">Uncharacterized protein</fullName>
    </submittedName>
</protein>
<sequence length="184" mass="20178">MKLRIAAKQFLNPKIRANQAQLLGDHGDVVDGDDHYGRLASIHEVKDSISSAYESAETQPKFSHLSVALCPLPIPLPFPSIFRNSVGKHGELLRTPVPGLQSRGSLDIHSIPMATRLRSSTAILPFIQNHLGNLRKFGIERGAQGSQILQSWGLEKDQLEDMGESLSKMIMALDPLSEESSDSD</sequence>
<dbReference type="InterPro" id="IPR049942">
    <property type="entry name" value="DML1/Misato"/>
</dbReference>
<comment type="caution">
    <text evidence="1">The sequence shown here is derived from an EMBL/GenBank/DDBJ whole genome shotgun (WGS) entry which is preliminary data.</text>
</comment>
<dbReference type="PANTHER" id="PTHR13391">
    <property type="entry name" value="MITOCHONDRIAL DISTRIBUTION REGULATOR MISATO"/>
    <property type="match status" value="1"/>
</dbReference>
<evidence type="ECO:0000313" key="1">
    <source>
        <dbReference type="EMBL" id="KAF6143450.1"/>
    </source>
</evidence>
<dbReference type="Proteomes" id="UP000541444">
    <property type="component" value="Unassembled WGS sequence"/>
</dbReference>
<dbReference type="GO" id="GO:0005737">
    <property type="term" value="C:cytoplasm"/>
    <property type="evidence" value="ECO:0007669"/>
    <property type="project" value="TreeGrafter"/>
</dbReference>
<dbReference type="OrthoDB" id="271881at2759"/>
<dbReference type="PANTHER" id="PTHR13391:SF0">
    <property type="entry name" value="PROTEIN MISATO HOMOLOG 1"/>
    <property type="match status" value="1"/>
</dbReference>
<proteinExistence type="predicted"/>
<dbReference type="EMBL" id="JACGCM010002205">
    <property type="protein sequence ID" value="KAF6143450.1"/>
    <property type="molecule type" value="Genomic_DNA"/>
</dbReference>
<keyword evidence="2" id="KW-1185">Reference proteome</keyword>
<accession>A0A7J7LLN1</accession>
<reference evidence="1 2" key="1">
    <citation type="journal article" date="2020" name="IScience">
        <title>Genome Sequencing of the Endangered Kingdonia uniflora (Circaeasteraceae, Ranunculales) Reveals Potential Mechanisms of Evolutionary Specialization.</title>
        <authorList>
            <person name="Sun Y."/>
            <person name="Deng T."/>
            <person name="Zhang A."/>
            <person name="Moore M.J."/>
            <person name="Landis J.B."/>
            <person name="Lin N."/>
            <person name="Zhang H."/>
            <person name="Zhang X."/>
            <person name="Huang J."/>
            <person name="Zhang X."/>
            <person name="Sun H."/>
            <person name="Wang H."/>
        </authorList>
    </citation>
    <scope>NUCLEOTIDE SEQUENCE [LARGE SCALE GENOMIC DNA]</scope>
    <source>
        <strain evidence="1">TB1705</strain>
        <tissue evidence="1">Leaf</tissue>
    </source>
</reference>
<evidence type="ECO:0000313" key="2">
    <source>
        <dbReference type="Proteomes" id="UP000541444"/>
    </source>
</evidence>
<name>A0A7J7LLN1_9MAGN</name>
<dbReference type="GO" id="GO:0007005">
    <property type="term" value="P:mitochondrion organization"/>
    <property type="evidence" value="ECO:0007669"/>
    <property type="project" value="InterPro"/>
</dbReference>